<comment type="caution">
    <text evidence="4">The sequence shown here is derived from an EMBL/GenBank/DDBJ whole genome shotgun (WGS) entry which is preliminary data.</text>
</comment>
<evidence type="ECO:0000256" key="3">
    <source>
        <dbReference type="SAM" id="SignalP"/>
    </source>
</evidence>
<keyword evidence="1" id="KW-1015">Disulfide bond</keyword>
<sequence>MKLYIFVGLLYICLCVKIACSSFVFGAKNEDSQTLPNELIKHWVSDNKYGRYYTKINIFTVIILPNCEDIELLDTTIKSLILTSNRNLIHEIIVLFKPCTHAENNKWINELRSSSLSGSLVNIVETELQELGDIQNFAGSIATGDILLFVPIATLFPRNWMSIIMRNLSDNFNTVSVPNFTVLKKDSWKFSTNDSVFSPKMMFSKIDFQIFNIHNSNHNIPMFFSPIFAVKKAWWDKISRLSDPMINMIFKEKINLDIGLRTWGCGGRVVQTPNLIFGITKLETSQPSIEIRELLIESWIDKDIAETVIKNSDKLRNFINASSNYVFEGLIKKRKEIIEKLNCNSKSFFISKFENELYDIGAFDKPTTQIELNNSDLCLTLVEKGSDKNSLNIELSKCLRDNHSQYFHIDSKSKLSFTIFMM</sequence>
<evidence type="ECO:0000313" key="4">
    <source>
        <dbReference type="EMBL" id="KAK6589586.1"/>
    </source>
</evidence>
<reference evidence="4 5" key="1">
    <citation type="submission" date="2023-10" db="EMBL/GenBank/DDBJ databases">
        <title>Comparative genomics analysis reveals potential genetic determinants of host preference in Cryptosporidium xiaoi.</title>
        <authorList>
            <person name="Xiao L."/>
            <person name="Li J."/>
        </authorList>
    </citation>
    <scope>NUCLEOTIDE SEQUENCE [LARGE SCALE GENOMIC DNA]</scope>
    <source>
        <strain evidence="4 5">52996</strain>
    </source>
</reference>
<dbReference type="SUPFAM" id="SSF53448">
    <property type="entry name" value="Nucleotide-diphospho-sugar transferases"/>
    <property type="match status" value="1"/>
</dbReference>
<dbReference type="PANTHER" id="PTHR11675:SF134">
    <property type="entry name" value="N-ACETYLGALACTOSAMINYLTRANSFERASE 4-RELATED"/>
    <property type="match status" value="1"/>
</dbReference>
<accession>A0AAV9XY18</accession>
<dbReference type="AlphaFoldDB" id="A0AAV9XY18"/>
<name>A0AAV9XY18_9CRYT</name>
<dbReference type="Proteomes" id="UP001311799">
    <property type="component" value="Unassembled WGS sequence"/>
</dbReference>
<gene>
    <name evidence="4" type="ORF">RS030_203103</name>
</gene>
<keyword evidence="5" id="KW-1185">Reference proteome</keyword>
<dbReference type="EMBL" id="JAWDEY010000012">
    <property type="protein sequence ID" value="KAK6589586.1"/>
    <property type="molecule type" value="Genomic_DNA"/>
</dbReference>
<feature type="chain" id="PRO_5043844215" evidence="3">
    <location>
        <begin position="22"/>
        <end position="422"/>
    </location>
</feature>
<keyword evidence="3" id="KW-0732">Signal</keyword>
<evidence type="ECO:0000256" key="1">
    <source>
        <dbReference type="ARBA" id="ARBA00023157"/>
    </source>
</evidence>
<protein>
    <submittedName>
        <fullName evidence="4">UDP-N-acetyl-D-galactosamine</fullName>
    </submittedName>
</protein>
<evidence type="ECO:0000313" key="5">
    <source>
        <dbReference type="Proteomes" id="UP001311799"/>
    </source>
</evidence>
<organism evidence="4 5">
    <name type="scientific">Cryptosporidium xiaoi</name>
    <dbReference type="NCBI Taxonomy" id="659607"/>
    <lineage>
        <taxon>Eukaryota</taxon>
        <taxon>Sar</taxon>
        <taxon>Alveolata</taxon>
        <taxon>Apicomplexa</taxon>
        <taxon>Conoidasida</taxon>
        <taxon>Coccidia</taxon>
        <taxon>Eucoccidiorida</taxon>
        <taxon>Eimeriorina</taxon>
        <taxon>Cryptosporidiidae</taxon>
        <taxon>Cryptosporidium</taxon>
    </lineage>
</organism>
<keyword evidence="2" id="KW-0325">Glycoprotein</keyword>
<dbReference type="InterPro" id="IPR029044">
    <property type="entry name" value="Nucleotide-diphossugar_trans"/>
</dbReference>
<feature type="signal peptide" evidence="3">
    <location>
        <begin position="1"/>
        <end position="21"/>
    </location>
</feature>
<evidence type="ECO:0000256" key="2">
    <source>
        <dbReference type="ARBA" id="ARBA00023180"/>
    </source>
</evidence>
<proteinExistence type="predicted"/>
<dbReference type="PANTHER" id="PTHR11675">
    <property type="entry name" value="N-ACETYLGALACTOSAMINYLTRANSFERASE"/>
    <property type="match status" value="1"/>
</dbReference>
<dbReference type="Gene3D" id="3.90.550.10">
    <property type="entry name" value="Spore Coat Polysaccharide Biosynthesis Protein SpsA, Chain A"/>
    <property type="match status" value="1"/>
</dbReference>
<dbReference type="GO" id="GO:0005794">
    <property type="term" value="C:Golgi apparatus"/>
    <property type="evidence" value="ECO:0007669"/>
    <property type="project" value="TreeGrafter"/>
</dbReference>